<dbReference type="InterPro" id="IPR013201">
    <property type="entry name" value="Prot_inhib_I29"/>
</dbReference>
<comment type="similarity">
    <text evidence="1">Belongs to the peptidase C1 family.</text>
</comment>
<evidence type="ECO:0000256" key="4">
    <source>
        <dbReference type="ARBA" id="ARBA00022801"/>
    </source>
</evidence>
<proteinExistence type="inferred from homology"/>
<dbReference type="GO" id="GO:0006508">
    <property type="term" value="P:proteolysis"/>
    <property type="evidence" value="ECO:0007669"/>
    <property type="project" value="UniProtKB-KW"/>
</dbReference>
<dbReference type="GO" id="GO:0000323">
    <property type="term" value="C:lytic vacuole"/>
    <property type="evidence" value="ECO:0007669"/>
    <property type="project" value="UniProtKB-ARBA"/>
</dbReference>
<protein>
    <recommendedName>
        <fullName evidence="14">Cysteine protease</fullName>
    </recommendedName>
</protein>
<dbReference type="Pfam" id="PF08246">
    <property type="entry name" value="Inhibitor_I29"/>
    <property type="match status" value="1"/>
</dbReference>
<keyword evidence="13" id="KW-1185">Reference proteome</keyword>
<evidence type="ECO:0000313" key="13">
    <source>
        <dbReference type="Proteomes" id="UP001177003"/>
    </source>
</evidence>
<dbReference type="Gene3D" id="3.90.70.10">
    <property type="entry name" value="Cysteine proteinases"/>
    <property type="match status" value="1"/>
</dbReference>
<keyword evidence="7" id="KW-1015">Disulfide bond</keyword>
<dbReference type="FunFam" id="3.90.70.10:FF:000057">
    <property type="entry name" value="Cysteine protease RD19A"/>
    <property type="match status" value="1"/>
</dbReference>
<keyword evidence="6" id="KW-0865">Zymogen</keyword>
<feature type="domain" description="Peptidase C1A papain C-terminal" evidence="10">
    <location>
        <begin position="221"/>
        <end position="446"/>
    </location>
</feature>
<keyword evidence="2" id="KW-0645">Protease</keyword>
<evidence type="ECO:0000313" key="12">
    <source>
        <dbReference type="EMBL" id="CAI9296156.1"/>
    </source>
</evidence>
<dbReference type="InterPro" id="IPR025660">
    <property type="entry name" value="Pept_his_AS"/>
</dbReference>
<sequence length="450" mass="48943">MLLFCGLMSTVSQTWGSRHIWAGPKAQARFCIFNLLVETVEAVSRDYVFEAKADMILYTLHVWQPGSFQLFQPVERKRASPGTTMGGGGLAYAAAVCVLTCAIHAVHARLVDPVIVQVTENPNNHLLGTPTEHKFAAFIQEHGKKYSTREEYLHRLGVFSKNLLRAAEHQLLDPTAVHGVTPFSDLSAEEFESMYLGMKGGGLDRKKNGLATAPPLDVEGLPEDFDWREKGAVTEVKTQGTCGSCWAFSTTGVIEGANFIATGNLRNLSEQQLVDCDHTCDPSEKDACDSGCSGGLMTNAYNYLINAGGIEAEESYPYTGKSGECKFDPEKVAVKVANFTNIPSDEDQMAAHLVKHGPLAVGLDALFMQTYIGGVSCPLICPKKMLDHGVLVVGYGAKGFSILRLGNTPYWIIKNSWGKSWGENGYYRLCRGKGMCGMNTMVSGVVTLKS</sequence>
<dbReference type="InterPro" id="IPR000169">
    <property type="entry name" value="Pept_cys_AS"/>
</dbReference>
<dbReference type="InterPro" id="IPR013128">
    <property type="entry name" value="Peptidase_C1A"/>
</dbReference>
<evidence type="ECO:0008006" key="14">
    <source>
        <dbReference type="Google" id="ProtNLM"/>
    </source>
</evidence>
<reference evidence="12" key="1">
    <citation type="submission" date="2023-04" db="EMBL/GenBank/DDBJ databases">
        <authorList>
            <person name="Vijverberg K."/>
            <person name="Xiong W."/>
            <person name="Schranz E."/>
        </authorList>
    </citation>
    <scope>NUCLEOTIDE SEQUENCE</scope>
</reference>
<dbReference type="SMART" id="SM00848">
    <property type="entry name" value="Inhibitor_I29"/>
    <property type="match status" value="1"/>
</dbReference>
<evidence type="ECO:0000256" key="5">
    <source>
        <dbReference type="ARBA" id="ARBA00022807"/>
    </source>
</evidence>
<evidence type="ECO:0000256" key="6">
    <source>
        <dbReference type="ARBA" id="ARBA00023145"/>
    </source>
</evidence>
<dbReference type="PANTHER" id="PTHR12411">
    <property type="entry name" value="CYSTEINE PROTEASE FAMILY C1-RELATED"/>
    <property type="match status" value="1"/>
</dbReference>
<dbReference type="PROSITE" id="PS00639">
    <property type="entry name" value="THIOL_PROTEASE_HIS"/>
    <property type="match status" value="1"/>
</dbReference>
<keyword evidence="4" id="KW-0378">Hydrolase</keyword>
<feature type="domain" description="Cathepsin propeptide inhibitor" evidence="11">
    <location>
        <begin position="135"/>
        <end position="191"/>
    </location>
</feature>
<evidence type="ECO:0000259" key="11">
    <source>
        <dbReference type="SMART" id="SM00848"/>
    </source>
</evidence>
<evidence type="ECO:0000256" key="3">
    <source>
        <dbReference type="ARBA" id="ARBA00022729"/>
    </source>
</evidence>
<keyword evidence="8" id="KW-0325">Glycoprotein</keyword>
<feature type="signal peptide" evidence="9">
    <location>
        <begin position="1"/>
        <end position="16"/>
    </location>
</feature>
<dbReference type="Proteomes" id="UP001177003">
    <property type="component" value="Chromosome 8"/>
</dbReference>
<evidence type="ECO:0000259" key="10">
    <source>
        <dbReference type="SMART" id="SM00645"/>
    </source>
</evidence>
<dbReference type="SUPFAM" id="SSF54001">
    <property type="entry name" value="Cysteine proteinases"/>
    <property type="match status" value="1"/>
</dbReference>
<keyword evidence="3 9" id="KW-0732">Signal</keyword>
<accession>A0AA36EGX2</accession>
<evidence type="ECO:0000256" key="9">
    <source>
        <dbReference type="SAM" id="SignalP"/>
    </source>
</evidence>
<dbReference type="InterPro" id="IPR000668">
    <property type="entry name" value="Peptidase_C1A_C"/>
</dbReference>
<dbReference type="SMART" id="SM00645">
    <property type="entry name" value="Pept_C1"/>
    <property type="match status" value="1"/>
</dbReference>
<dbReference type="CDD" id="cd02248">
    <property type="entry name" value="Peptidase_C1A"/>
    <property type="match status" value="1"/>
</dbReference>
<evidence type="ECO:0000256" key="2">
    <source>
        <dbReference type="ARBA" id="ARBA00022670"/>
    </source>
</evidence>
<dbReference type="EMBL" id="OX465084">
    <property type="protein sequence ID" value="CAI9296156.1"/>
    <property type="molecule type" value="Genomic_DNA"/>
</dbReference>
<evidence type="ECO:0000256" key="8">
    <source>
        <dbReference type="ARBA" id="ARBA00023180"/>
    </source>
</evidence>
<evidence type="ECO:0000256" key="7">
    <source>
        <dbReference type="ARBA" id="ARBA00023157"/>
    </source>
</evidence>
<dbReference type="AlphaFoldDB" id="A0AA36EGX2"/>
<evidence type="ECO:0000256" key="1">
    <source>
        <dbReference type="ARBA" id="ARBA00008455"/>
    </source>
</evidence>
<feature type="chain" id="PRO_5041359036" description="Cysteine protease" evidence="9">
    <location>
        <begin position="17"/>
        <end position="450"/>
    </location>
</feature>
<dbReference type="GO" id="GO:0008234">
    <property type="term" value="F:cysteine-type peptidase activity"/>
    <property type="evidence" value="ECO:0007669"/>
    <property type="project" value="UniProtKB-KW"/>
</dbReference>
<dbReference type="InterPro" id="IPR039417">
    <property type="entry name" value="Peptidase_C1A_papain-like"/>
</dbReference>
<dbReference type="InterPro" id="IPR025661">
    <property type="entry name" value="Pept_asp_AS"/>
</dbReference>
<dbReference type="PROSITE" id="PS00139">
    <property type="entry name" value="THIOL_PROTEASE_CYS"/>
    <property type="match status" value="1"/>
</dbReference>
<name>A0AA36EGX2_LACSI</name>
<dbReference type="InterPro" id="IPR038765">
    <property type="entry name" value="Papain-like_cys_pep_sf"/>
</dbReference>
<dbReference type="PRINTS" id="PR00705">
    <property type="entry name" value="PAPAIN"/>
</dbReference>
<gene>
    <name evidence="12" type="ORF">LSALG_LOCUS35046</name>
</gene>
<keyword evidence="5" id="KW-0788">Thiol protease</keyword>
<organism evidence="12 13">
    <name type="scientific">Lactuca saligna</name>
    <name type="common">Willowleaf lettuce</name>
    <dbReference type="NCBI Taxonomy" id="75948"/>
    <lineage>
        <taxon>Eukaryota</taxon>
        <taxon>Viridiplantae</taxon>
        <taxon>Streptophyta</taxon>
        <taxon>Embryophyta</taxon>
        <taxon>Tracheophyta</taxon>
        <taxon>Spermatophyta</taxon>
        <taxon>Magnoliopsida</taxon>
        <taxon>eudicotyledons</taxon>
        <taxon>Gunneridae</taxon>
        <taxon>Pentapetalae</taxon>
        <taxon>asterids</taxon>
        <taxon>campanulids</taxon>
        <taxon>Asterales</taxon>
        <taxon>Asteraceae</taxon>
        <taxon>Cichorioideae</taxon>
        <taxon>Cichorieae</taxon>
        <taxon>Lactucinae</taxon>
        <taxon>Lactuca</taxon>
    </lineage>
</organism>
<dbReference type="PROSITE" id="PS00640">
    <property type="entry name" value="THIOL_PROTEASE_ASN"/>
    <property type="match status" value="1"/>
</dbReference>
<dbReference type="Pfam" id="PF00112">
    <property type="entry name" value="Peptidase_C1"/>
    <property type="match status" value="1"/>
</dbReference>